<keyword evidence="1" id="KW-1133">Transmembrane helix</keyword>
<dbReference type="Proteomes" id="UP001476282">
    <property type="component" value="Unassembled WGS sequence"/>
</dbReference>
<protein>
    <recommendedName>
        <fullName evidence="4">Prepilin-type N-terminal cleavage/methylation domain-containing protein</fullName>
    </recommendedName>
</protein>
<comment type="caution">
    <text evidence="2">The sequence shown here is derived from an EMBL/GenBank/DDBJ whole genome shotgun (WGS) entry which is preliminary data.</text>
</comment>
<keyword evidence="3" id="KW-1185">Reference proteome</keyword>
<reference evidence="2 3" key="1">
    <citation type="submission" date="2024-02" db="EMBL/GenBank/DDBJ databases">
        <title>Haloferula sargassicola NBRC 104335.</title>
        <authorList>
            <person name="Ichikawa N."/>
            <person name="Katano-Makiyama Y."/>
            <person name="Hidaka K."/>
        </authorList>
    </citation>
    <scope>NUCLEOTIDE SEQUENCE [LARGE SCALE GENOMIC DNA]</scope>
    <source>
        <strain evidence="2 3">NBRC 104335</strain>
    </source>
</reference>
<evidence type="ECO:0000313" key="3">
    <source>
        <dbReference type="Proteomes" id="UP001476282"/>
    </source>
</evidence>
<dbReference type="PROSITE" id="PS00409">
    <property type="entry name" value="PROKAR_NTER_METHYL"/>
    <property type="match status" value="1"/>
</dbReference>
<gene>
    <name evidence="2" type="ORF">Hsar01_02380</name>
</gene>
<dbReference type="NCBIfam" id="TIGR02532">
    <property type="entry name" value="IV_pilin_GFxxxE"/>
    <property type="match status" value="1"/>
</dbReference>
<evidence type="ECO:0000256" key="1">
    <source>
        <dbReference type="SAM" id="Phobius"/>
    </source>
</evidence>
<evidence type="ECO:0008006" key="4">
    <source>
        <dbReference type="Google" id="ProtNLM"/>
    </source>
</evidence>
<sequence>MKTGTIRRRRGFTLLELTMAMSIGLMVATMSLMMMNQQLAFLRIFQAQDFLTREAPLINSYVNRVISGADGYRLYRDMDSLRSGASPVLQDAKVLVLRYRMPDGSLRASALAFEDPGNGRDEGLYFHLIPTSGAIGDPDWSITTLADDVTFSIEQGILRMRLEGPNDEELVYSGTEL</sequence>
<dbReference type="Pfam" id="PF07963">
    <property type="entry name" value="N_methyl"/>
    <property type="match status" value="1"/>
</dbReference>
<organism evidence="2 3">
    <name type="scientific">Haloferula sargassicola</name>
    <dbReference type="NCBI Taxonomy" id="490096"/>
    <lineage>
        <taxon>Bacteria</taxon>
        <taxon>Pseudomonadati</taxon>
        <taxon>Verrucomicrobiota</taxon>
        <taxon>Verrucomicrobiia</taxon>
        <taxon>Verrucomicrobiales</taxon>
        <taxon>Verrucomicrobiaceae</taxon>
        <taxon>Haloferula</taxon>
    </lineage>
</organism>
<name>A0ABP9URZ1_9BACT</name>
<dbReference type="EMBL" id="BAABRI010000012">
    <property type="protein sequence ID" value="GAA5483151.1"/>
    <property type="molecule type" value="Genomic_DNA"/>
</dbReference>
<keyword evidence="1" id="KW-0812">Transmembrane</keyword>
<keyword evidence="1" id="KW-0472">Membrane</keyword>
<accession>A0ABP9URZ1</accession>
<proteinExistence type="predicted"/>
<feature type="transmembrane region" description="Helical" evidence="1">
    <location>
        <begin position="12"/>
        <end position="35"/>
    </location>
</feature>
<dbReference type="InterPro" id="IPR012902">
    <property type="entry name" value="N_methyl_site"/>
</dbReference>
<evidence type="ECO:0000313" key="2">
    <source>
        <dbReference type="EMBL" id="GAA5483151.1"/>
    </source>
</evidence>
<dbReference type="RefSeq" id="WP_353567271.1">
    <property type="nucleotide sequence ID" value="NZ_BAABRI010000012.1"/>
</dbReference>